<proteinExistence type="predicted"/>
<evidence type="ECO:0000256" key="5">
    <source>
        <dbReference type="ARBA" id="ARBA00023136"/>
    </source>
</evidence>
<gene>
    <name evidence="8" type="ORF">ABEB36_009896</name>
</gene>
<feature type="transmembrane region" description="Helical" evidence="6">
    <location>
        <begin position="215"/>
        <end position="236"/>
    </location>
</feature>
<feature type="domain" description="Amino acid transporter transmembrane" evidence="7">
    <location>
        <begin position="26"/>
        <end position="399"/>
    </location>
</feature>
<feature type="transmembrane region" description="Helical" evidence="6">
    <location>
        <begin position="172"/>
        <end position="195"/>
    </location>
</feature>
<feature type="transmembrane region" description="Helical" evidence="6">
    <location>
        <begin position="290"/>
        <end position="312"/>
    </location>
</feature>
<evidence type="ECO:0000256" key="6">
    <source>
        <dbReference type="SAM" id="Phobius"/>
    </source>
</evidence>
<keyword evidence="3 6" id="KW-0812">Transmembrane</keyword>
<feature type="transmembrane region" description="Helical" evidence="6">
    <location>
        <begin position="438"/>
        <end position="459"/>
    </location>
</feature>
<dbReference type="GO" id="GO:0016020">
    <property type="term" value="C:membrane"/>
    <property type="evidence" value="ECO:0007669"/>
    <property type="project" value="UniProtKB-SubCell"/>
</dbReference>
<keyword evidence="5 6" id="KW-0472">Membrane</keyword>
<keyword evidence="9" id="KW-1185">Reference proteome</keyword>
<dbReference type="Proteomes" id="UP001566132">
    <property type="component" value="Unassembled WGS sequence"/>
</dbReference>
<comment type="subcellular location">
    <subcellularLocation>
        <location evidence="1">Membrane</location>
    </subcellularLocation>
</comment>
<feature type="transmembrane region" description="Helical" evidence="6">
    <location>
        <begin position="48"/>
        <end position="68"/>
    </location>
</feature>
<evidence type="ECO:0000259" key="7">
    <source>
        <dbReference type="Pfam" id="PF01490"/>
    </source>
</evidence>
<protein>
    <recommendedName>
        <fullName evidence="7">Amino acid transporter transmembrane domain-containing protein</fullName>
    </recommendedName>
</protein>
<evidence type="ECO:0000256" key="2">
    <source>
        <dbReference type="ARBA" id="ARBA00022448"/>
    </source>
</evidence>
<feature type="transmembrane region" description="Helical" evidence="6">
    <location>
        <begin position="332"/>
        <end position="351"/>
    </location>
</feature>
<dbReference type="InterPro" id="IPR013057">
    <property type="entry name" value="AA_transpt_TM"/>
</dbReference>
<comment type="caution">
    <text evidence="8">The sequence shown here is derived from an EMBL/GenBank/DDBJ whole genome shotgun (WGS) entry which is preliminary data.</text>
</comment>
<keyword evidence="4 6" id="KW-1133">Transmembrane helix</keyword>
<dbReference type="AlphaFoldDB" id="A0ABD1EIH0"/>
<evidence type="ECO:0000313" key="8">
    <source>
        <dbReference type="EMBL" id="KAL1494272.1"/>
    </source>
</evidence>
<accession>A0ABD1EIH0</accession>
<feature type="transmembrane region" description="Helical" evidence="6">
    <location>
        <begin position="357"/>
        <end position="380"/>
    </location>
</feature>
<dbReference type="EMBL" id="JBDJPC010000007">
    <property type="protein sequence ID" value="KAL1494272.1"/>
    <property type="molecule type" value="Genomic_DNA"/>
</dbReference>
<reference evidence="8 9" key="1">
    <citation type="submission" date="2024-05" db="EMBL/GenBank/DDBJ databases">
        <title>Genetic variation in Jamaican populations of the coffee berry borer (Hypothenemus hampei).</title>
        <authorList>
            <person name="Errbii M."/>
            <person name="Myrie A."/>
        </authorList>
    </citation>
    <scope>NUCLEOTIDE SEQUENCE [LARGE SCALE GENOMIC DNA]</scope>
    <source>
        <strain evidence="8">JA-Hopewell-2020-01-JO</strain>
        <tissue evidence="8">Whole body</tissue>
    </source>
</reference>
<evidence type="ECO:0000256" key="4">
    <source>
        <dbReference type="ARBA" id="ARBA00022989"/>
    </source>
</evidence>
<sequence length="484" mass="53830">MQPTEISPLLTRNIFNNNGLSVFFAIICIVDVFGVFPVVALPKPIIDCGYYGIAVVAVVCFIQVYTAILLGKCWNLAEEINPNILRKNRYPYSALAELTFGKYICYYVTFLVDVTVFSGGIPNLILAAQNLELLGLRISNNAFHISLCYWIIILGTLLCPVLWLGSPKDMKVLCTVSVLIVASVYLLTCGCLIFTNGTPVPPEINFDSNLDLWKLLMIAYGIVAFQFDIHPTILTIQMDMKNKRKLPNVILGGFLVSLFMFSSTTIITATKYGSTAKSSLLETLPTSIPLHFAALLVAIQLCLTSAVSNSALYQHLEDCLNISREFNRKRCILRTILTILAIVIAESVPRFDLVMSLIGGTLIGPLVFILPPLFYIRMLYLRGRHVQKLKSESFTNIVMSGKESNESDRDLAKYYEAKFNEEMNLTTNFKCNQTFETALCVVIIVCSSVATLATTYLNISNAALSYSNFTKPCIYNVSNALLYL</sequence>
<organism evidence="8 9">
    <name type="scientific">Hypothenemus hampei</name>
    <name type="common">Coffee berry borer</name>
    <dbReference type="NCBI Taxonomy" id="57062"/>
    <lineage>
        <taxon>Eukaryota</taxon>
        <taxon>Metazoa</taxon>
        <taxon>Ecdysozoa</taxon>
        <taxon>Arthropoda</taxon>
        <taxon>Hexapoda</taxon>
        <taxon>Insecta</taxon>
        <taxon>Pterygota</taxon>
        <taxon>Neoptera</taxon>
        <taxon>Endopterygota</taxon>
        <taxon>Coleoptera</taxon>
        <taxon>Polyphaga</taxon>
        <taxon>Cucujiformia</taxon>
        <taxon>Curculionidae</taxon>
        <taxon>Scolytinae</taxon>
        <taxon>Hypothenemus</taxon>
    </lineage>
</organism>
<dbReference type="Pfam" id="PF01490">
    <property type="entry name" value="Aa_trans"/>
    <property type="match status" value="1"/>
</dbReference>
<evidence type="ECO:0000313" key="9">
    <source>
        <dbReference type="Proteomes" id="UP001566132"/>
    </source>
</evidence>
<feature type="transmembrane region" description="Helical" evidence="6">
    <location>
        <begin position="20"/>
        <end position="41"/>
    </location>
</feature>
<dbReference type="PANTHER" id="PTHR48017">
    <property type="entry name" value="OS05G0424000 PROTEIN-RELATED"/>
    <property type="match status" value="1"/>
</dbReference>
<keyword evidence="2" id="KW-0813">Transport</keyword>
<evidence type="ECO:0000256" key="1">
    <source>
        <dbReference type="ARBA" id="ARBA00004370"/>
    </source>
</evidence>
<feature type="transmembrane region" description="Helical" evidence="6">
    <location>
        <begin position="142"/>
        <end position="165"/>
    </location>
</feature>
<name>A0ABD1EIH0_HYPHA</name>
<evidence type="ECO:0000256" key="3">
    <source>
        <dbReference type="ARBA" id="ARBA00022692"/>
    </source>
</evidence>
<feature type="transmembrane region" description="Helical" evidence="6">
    <location>
        <begin position="248"/>
        <end position="270"/>
    </location>
</feature>